<dbReference type="InterPro" id="IPR010989">
    <property type="entry name" value="SNARE"/>
</dbReference>
<dbReference type="GO" id="GO:0000421">
    <property type="term" value="C:autophagosome membrane"/>
    <property type="evidence" value="ECO:0007669"/>
    <property type="project" value="TreeGrafter"/>
</dbReference>
<dbReference type="SMART" id="SM00397">
    <property type="entry name" value="t_SNARE"/>
    <property type="match status" value="1"/>
</dbReference>
<dbReference type="GO" id="GO:0012505">
    <property type="term" value="C:endomembrane system"/>
    <property type="evidence" value="ECO:0007669"/>
    <property type="project" value="TreeGrafter"/>
</dbReference>
<dbReference type="InterPro" id="IPR000727">
    <property type="entry name" value="T_SNARE_dom"/>
</dbReference>
<dbReference type="PROSITE" id="PS50192">
    <property type="entry name" value="T_SNARE"/>
    <property type="match status" value="1"/>
</dbReference>
<gene>
    <name evidence="5" type="ORF">V9T40_012367</name>
</gene>
<dbReference type="GO" id="GO:0031201">
    <property type="term" value="C:SNARE complex"/>
    <property type="evidence" value="ECO:0007669"/>
    <property type="project" value="TreeGrafter"/>
</dbReference>
<comment type="caution">
    <text evidence="5">The sequence shown here is derived from an EMBL/GenBank/DDBJ whole genome shotgun (WGS) entry which is preliminary data.</text>
</comment>
<reference evidence="5 6" key="1">
    <citation type="submission" date="2024-03" db="EMBL/GenBank/DDBJ databases">
        <title>Adaptation during the transition from Ophiocordyceps entomopathogen to insect associate is accompanied by gene loss and intensified selection.</title>
        <authorList>
            <person name="Ward C.M."/>
            <person name="Onetto C.A."/>
            <person name="Borneman A.R."/>
        </authorList>
    </citation>
    <scope>NUCLEOTIDE SEQUENCE [LARGE SCALE GENOMIC DNA]</scope>
    <source>
        <strain evidence="5">AWRI1</strain>
        <tissue evidence="5">Single Adult Female</tissue>
    </source>
</reference>
<feature type="domain" description="T-SNARE coiled-coil homology" evidence="4">
    <location>
        <begin position="169"/>
        <end position="222"/>
    </location>
</feature>
<dbReference type="SUPFAM" id="SSF47661">
    <property type="entry name" value="t-snare proteins"/>
    <property type="match status" value="1"/>
</dbReference>
<feature type="coiled-coil region" evidence="2">
    <location>
        <begin position="61"/>
        <end position="88"/>
    </location>
</feature>
<dbReference type="PANTHER" id="PTHR19957:SF139">
    <property type="entry name" value="SYNTAXIN-17"/>
    <property type="match status" value="1"/>
</dbReference>
<proteinExistence type="inferred from homology"/>
<evidence type="ECO:0000313" key="5">
    <source>
        <dbReference type="EMBL" id="KAK7576081.1"/>
    </source>
</evidence>
<evidence type="ECO:0000259" key="4">
    <source>
        <dbReference type="PROSITE" id="PS50192"/>
    </source>
</evidence>
<organism evidence="5 6">
    <name type="scientific">Parthenolecanium corni</name>
    <dbReference type="NCBI Taxonomy" id="536013"/>
    <lineage>
        <taxon>Eukaryota</taxon>
        <taxon>Metazoa</taxon>
        <taxon>Ecdysozoa</taxon>
        <taxon>Arthropoda</taxon>
        <taxon>Hexapoda</taxon>
        <taxon>Insecta</taxon>
        <taxon>Pterygota</taxon>
        <taxon>Neoptera</taxon>
        <taxon>Paraneoptera</taxon>
        <taxon>Hemiptera</taxon>
        <taxon>Sternorrhyncha</taxon>
        <taxon>Coccoidea</taxon>
        <taxon>Coccidae</taxon>
        <taxon>Parthenolecanium</taxon>
    </lineage>
</organism>
<dbReference type="Pfam" id="PF26585">
    <property type="entry name" value="STX17_N"/>
    <property type="match status" value="1"/>
</dbReference>
<keyword evidence="3" id="KW-0472">Membrane</keyword>
<sequence length="303" mass="34170">MDDPESSLNCKKNIKWIISRIENFNTVVPYQIDTLAAHKVKIHQAYKLENFSVIRQERISAEKSIRNLKQLQIDIDSLREQVIESDRERFDKLVQPSCERIKTALTSFSDFYDKLPLNRHSVKPWNSYQGVESSNEDSKPEDDERQCQITLQMREDLWQVENQTTIALEVEKIEEDVRTVNGIFRDLATIINDQREKVDNIENHVELAHTQVVAAERQLAQVTAKLKFGMYPLIGALAGTIVGGPIGLVAGMKVGTVVAVTGGFVGFSGGKVLKMKEQRAKQNLVKSLEEKSTVAPVACEKSS</sequence>
<feature type="coiled-coil region" evidence="2">
    <location>
        <begin position="191"/>
        <end position="218"/>
    </location>
</feature>
<feature type="transmembrane region" description="Helical" evidence="3">
    <location>
        <begin position="228"/>
        <end position="248"/>
    </location>
</feature>
<feature type="transmembrane region" description="Helical" evidence="3">
    <location>
        <begin position="254"/>
        <end position="273"/>
    </location>
</feature>
<evidence type="ECO:0000256" key="1">
    <source>
        <dbReference type="ARBA" id="ARBA00009063"/>
    </source>
</evidence>
<keyword evidence="6" id="KW-1185">Reference proteome</keyword>
<dbReference type="EMBL" id="JBBCAQ010000036">
    <property type="protein sequence ID" value="KAK7576081.1"/>
    <property type="molecule type" value="Genomic_DNA"/>
</dbReference>
<evidence type="ECO:0000313" key="6">
    <source>
        <dbReference type="Proteomes" id="UP001367676"/>
    </source>
</evidence>
<evidence type="ECO:0000256" key="3">
    <source>
        <dbReference type="SAM" id="Phobius"/>
    </source>
</evidence>
<keyword evidence="3" id="KW-0812">Transmembrane</keyword>
<keyword evidence="3" id="KW-1133">Transmembrane helix</keyword>
<dbReference type="GO" id="GO:0048278">
    <property type="term" value="P:vesicle docking"/>
    <property type="evidence" value="ECO:0007669"/>
    <property type="project" value="TreeGrafter"/>
</dbReference>
<dbReference type="AlphaFoldDB" id="A0AAN9TN09"/>
<dbReference type="InterPro" id="IPR059001">
    <property type="entry name" value="STX17_N"/>
</dbReference>
<protein>
    <recommendedName>
        <fullName evidence="4">t-SNARE coiled-coil homology domain-containing protein</fullName>
    </recommendedName>
</protein>
<dbReference type="PANTHER" id="PTHR19957">
    <property type="entry name" value="SYNTAXIN"/>
    <property type="match status" value="1"/>
</dbReference>
<dbReference type="Proteomes" id="UP001367676">
    <property type="component" value="Unassembled WGS sequence"/>
</dbReference>
<keyword evidence="2" id="KW-0175">Coiled coil</keyword>
<dbReference type="Gene3D" id="1.20.5.110">
    <property type="match status" value="1"/>
</dbReference>
<dbReference type="GO" id="GO:0005886">
    <property type="term" value="C:plasma membrane"/>
    <property type="evidence" value="ECO:0007669"/>
    <property type="project" value="TreeGrafter"/>
</dbReference>
<dbReference type="GO" id="GO:0006906">
    <property type="term" value="P:vesicle fusion"/>
    <property type="evidence" value="ECO:0007669"/>
    <property type="project" value="TreeGrafter"/>
</dbReference>
<dbReference type="GO" id="GO:0005484">
    <property type="term" value="F:SNAP receptor activity"/>
    <property type="evidence" value="ECO:0007669"/>
    <property type="project" value="TreeGrafter"/>
</dbReference>
<accession>A0AAN9TN09</accession>
<dbReference type="GO" id="GO:0006887">
    <property type="term" value="P:exocytosis"/>
    <property type="evidence" value="ECO:0007669"/>
    <property type="project" value="TreeGrafter"/>
</dbReference>
<dbReference type="GO" id="GO:0006886">
    <property type="term" value="P:intracellular protein transport"/>
    <property type="evidence" value="ECO:0007669"/>
    <property type="project" value="TreeGrafter"/>
</dbReference>
<name>A0AAN9TN09_9HEMI</name>
<dbReference type="GO" id="GO:0000149">
    <property type="term" value="F:SNARE binding"/>
    <property type="evidence" value="ECO:0007669"/>
    <property type="project" value="TreeGrafter"/>
</dbReference>
<evidence type="ECO:0000256" key="2">
    <source>
        <dbReference type="SAM" id="Coils"/>
    </source>
</evidence>
<comment type="similarity">
    <text evidence="1">Belongs to the syntaxin family.</text>
</comment>
<dbReference type="InterPro" id="IPR045242">
    <property type="entry name" value="Syntaxin"/>
</dbReference>